<dbReference type="EMBL" id="CM042047">
    <property type="protein sequence ID" value="KAI3771253.1"/>
    <property type="molecule type" value="Genomic_DNA"/>
</dbReference>
<accession>A0ACB9FK02</accession>
<sequence>MAVLYMPEIPVLEAERDKLKNQNSVLLKQIQELKFNLSNSDKTPDSIKCTNTVKSDIAGIISAREKEIKEREKIIVLKENTIVTCEKELKLKDIKIANLQSQLKTTERKSSDLQAESVKLQQTFTAFEDKIFALEAKNAELLKNILKEQKDRYDLKHKFDTLNSERNILAAKIKDLEAPNVNLSEKSTADVISQSPVTNSTESVCSFKTTSSSIHDKNVLKKKSVKPQTVKSSQIRPSNLFYDKSVDGSTYFYIKSLGKSSKKNQMVWRVKSSSDDEKIKDKAFNSTSKAKKNRTHKGPKYQWVPKPVKSVSQVPQDSDFKVKEQWLLNTSV</sequence>
<evidence type="ECO:0000313" key="1">
    <source>
        <dbReference type="EMBL" id="KAI3771253.1"/>
    </source>
</evidence>
<gene>
    <name evidence="1" type="ORF">L6452_02413</name>
</gene>
<keyword evidence="2" id="KW-1185">Reference proteome</keyword>
<organism evidence="1 2">
    <name type="scientific">Arctium lappa</name>
    <name type="common">Greater burdock</name>
    <name type="synonym">Lappa major</name>
    <dbReference type="NCBI Taxonomy" id="4217"/>
    <lineage>
        <taxon>Eukaryota</taxon>
        <taxon>Viridiplantae</taxon>
        <taxon>Streptophyta</taxon>
        <taxon>Embryophyta</taxon>
        <taxon>Tracheophyta</taxon>
        <taxon>Spermatophyta</taxon>
        <taxon>Magnoliopsida</taxon>
        <taxon>eudicotyledons</taxon>
        <taxon>Gunneridae</taxon>
        <taxon>Pentapetalae</taxon>
        <taxon>asterids</taxon>
        <taxon>campanulids</taxon>
        <taxon>Asterales</taxon>
        <taxon>Asteraceae</taxon>
        <taxon>Carduoideae</taxon>
        <taxon>Cardueae</taxon>
        <taxon>Arctiinae</taxon>
        <taxon>Arctium</taxon>
    </lineage>
</organism>
<comment type="caution">
    <text evidence="1">The sequence shown here is derived from an EMBL/GenBank/DDBJ whole genome shotgun (WGS) entry which is preliminary data.</text>
</comment>
<proteinExistence type="predicted"/>
<reference evidence="2" key="1">
    <citation type="journal article" date="2022" name="Mol. Ecol. Resour.">
        <title>The genomes of chicory, endive, great burdock and yacon provide insights into Asteraceae palaeo-polyploidization history and plant inulin production.</title>
        <authorList>
            <person name="Fan W."/>
            <person name="Wang S."/>
            <person name="Wang H."/>
            <person name="Wang A."/>
            <person name="Jiang F."/>
            <person name="Liu H."/>
            <person name="Zhao H."/>
            <person name="Xu D."/>
            <person name="Zhang Y."/>
        </authorList>
    </citation>
    <scope>NUCLEOTIDE SEQUENCE [LARGE SCALE GENOMIC DNA]</scope>
    <source>
        <strain evidence="2">cv. Niubang</strain>
    </source>
</reference>
<name>A0ACB9FK02_ARCLA</name>
<dbReference type="Proteomes" id="UP001055879">
    <property type="component" value="Linkage Group LG01"/>
</dbReference>
<reference evidence="1 2" key="2">
    <citation type="journal article" date="2022" name="Mol. Ecol. Resour.">
        <title>The genomes of chicory, endive, great burdock and yacon provide insights into Asteraceae paleo-polyploidization history and plant inulin production.</title>
        <authorList>
            <person name="Fan W."/>
            <person name="Wang S."/>
            <person name="Wang H."/>
            <person name="Wang A."/>
            <person name="Jiang F."/>
            <person name="Liu H."/>
            <person name="Zhao H."/>
            <person name="Xu D."/>
            <person name="Zhang Y."/>
        </authorList>
    </citation>
    <scope>NUCLEOTIDE SEQUENCE [LARGE SCALE GENOMIC DNA]</scope>
    <source>
        <strain evidence="2">cv. Niubang</strain>
    </source>
</reference>
<evidence type="ECO:0000313" key="2">
    <source>
        <dbReference type="Proteomes" id="UP001055879"/>
    </source>
</evidence>
<protein>
    <submittedName>
        <fullName evidence="1">Uncharacterized protein</fullName>
    </submittedName>
</protein>